<evidence type="ECO:0000256" key="8">
    <source>
        <dbReference type="ARBA" id="ARBA00023136"/>
    </source>
</evidence>
<evidence type="ECO:0000313" key="12">
    <source>
        <dbReference type="EMBL" id="XDP44609.1"/>
    </source>
</evidence>
<feature type="transmembrane region" description="Helical" evidence="11">
    <location>
        <begin position="258"/>
        <end position="275"/>
    </location>
</feature>
<keyword evidence="7 11" id="KW-1133">Transmembrane helix</keyword>
<feature type="transmembrane region" description="Helical" evidence="11">
    <location>
        <begin position="26"/>
        <end position="43"/>
    </location>
</feature>
<gene>
    <name evidence="12" type="ORF">AB5L97_15235</name>
</gene>
<sequence length="342" mass="35052">MSVISQPRRTLAVPGWIGSVTKAREFGVLLALILLVAVTTTVNPRFADAQSLRDMLLNSSILVILAVGQAIVVITRNVDLSVGSVLGLTAFATGKLCSAMPDLPIPLVILAGVALGGVLGAVNGALIALAKVPALVVTLGTLYIFRGIDFAWARGQHINPSDLPKGLLDMGSGSLLGIPYLAIIAMIVMLAVGLYLRHLRSGREFYAIGSDLNAANLYGLRVGRRVFTAFVASGALAGLAGVAYAAKYGNLDATAGQGLELNVVAAAVVGGVAIAGGVGTAYGAAIGAVLLTTITSALPVLGVSPFWQGAMVGALILASIGLDKYLAHRTELRLRGLDARVH</sequence>
<feature type="transmembrane region" description="Helical" evidence="11">
    <location>
        <begin position="103"/>
        <end position="122"/>
    </location>
</feature>
<evidence type="ECO:0000256" key="9">
    <source>
        <dbReference type="ARBA" id="ARBA00025439"/>
    </source>
</evidence>
<comment type="subcellular location">
    <subcellularLocation>
        <location evidence="1">Cell membrane</location>
        <topology evidence="1">Multi-pass membrane protein</topology>
    </subcellularLocation>
</comment>
<evidence type="ECO:0000256" key="4">
    <source>
        <dbReference type="ARBA" id="ARBA00022475"/>
    </source>
</evidence>
<proteinExistence type="predicted"/>
<protein>
    <recommendedName>
        <fullName evidence="10">Autoinducer 2 import system permease protein LsrC</fullName>
    </recommendedName>
</protein>
<dbReference type="InterPro" id="IPR001851">
    <property type="entry name" value="ABC_transp_permease"/>
</dbReference>
<evidence type="ECO:0000256" key="7">
    <source>
        <dbReference type="ARBA" id="ARBA00022989"/>
    </source>
</evidence>
<feature type="transmembrane region" description="Helical" evidence="11">
    <location>
        <begin position="55"/>
        <end position="74"/>
    </location>
</feature>
<dbReference type="PANTHER" id="PTHR32196:SF29">
    <property type="entry name" value="AUTOINDUCER 2 IMPORT SYSTEM PERMEASE PROTEIN LSRC"/>
    <property type="match status" value="1"/>
</dbReference>
<dbReference type="RefSeq" id="WP_369045288.1">
    <property type="nucleotide sequence ID" value="NZ_CP163302.1"/>
</dbReference>
<dbReference type="EMBL" id="CP163302">
    <property type="protein sequence ID" value="XDP44609.1"/>
    <property type="molecule type" value="Genomic_DNA"/>
</dbReference>
<dbReference type="AlphaFoldDB" id="A0AB39L2R0"/>
<dbReference type="GO" id="GO:0022857">
    <property type="term" value="F:transmembrane transporter activity"/>
    <property type="evidence" value="ECO:0007669"/>
    <property type="project" value="InterPro"/>
</dbReference>
<evidence type="ECO:0000256" key="10">
    <source>
        <dbReference type="ARBA" id="ARBA00039382"/>
    </source>
</evidence>
<dbReference type="KEGG" id="spue:AB5L97_15235"/>
<evidence type="ECO:0000256" key="11">
    <source>
        <dbReference type="SAM" id="Phobius"/>
    </source>
</evidence>
<dbReference type="GO" id="GO:0005886">
    <property type="term" value="C:plasma membrane"/>
    <property type="evidence" value="ECO:0007669"/>
    <property type="project" value="UniProtKB-SubCell"/>
</dbReference>
<feature type="transmembrane region" description="Helical" evidence="11">
    <location>
        <begin position="226"/>
        <end position="246"/>
    </location>
</feature>
<evidence type="ECO:0000256" key="6">
    <source>
        <dbReference type="ARBA" id="ARBA00022692"/>
    </source>
</evidence>
<feature type="transmembrane region" description="Helical" evidence="11">
    <location>
        <begin position="173"/>
        <end position="196"/>
    </location>
</feature>
<keyword evidence="4" id="KW-1003">Cell membrane</keyword>
<feature type="transmembrane region" description="Helical" evidence="11">
    <location>
        <begin position="134"/>
        <end position="153"/>
    </location>
</feature>
<evidence type="ECO:0000256" key="2">
    <source>
        <dbReference type="ARBA" id="ARBA00011262"/>
    </source>
</evidence>
<keyword evidence="8 11" id="KW-0472">Membrane</keyword>
<accession>A0AB39L2R0</accession>
<evidence type="ECO:0000256" key="3">
    <source>
        <dbReference type="ARBA" id="ARBA00022448"/>
    </source>
</evidence>
<feature type="transmembrane region" description="Helical" evidence="11">
    <location>
        <begin position="306"/>
        <end position="326"/>
    </location>
</feature>
<evidence type="ECO:0000256" key="1">
    <source>
        <dbReference type="ARBA" id="ARBA00004651"/>
    </source>
</evidence>
<comment type="function">
    <text evidence="9">Part of the ABC transporter complex LsrABCD involved in autoinducer 2 (AI-2) import. Probably responsible for the translocation of the substrate across the membrane.</text>
</comment>
<organism evidence="12">
    <name type="scientific">Sinomonas puerhi</name>
    <dbReference type="NCBI Taxonomy" id="3238584"/>
    <lineage>
        <taxon>Bacteria</taxon>
        <taxon>Bacillati</taxon>
        <taxon>Actinomycetota</taxon>
        <taxon>Actinomycetes</taxon>
        <taxon>Micrococcales</taxon>
        <taxon>Micrococcaceae</taxon>
        <taxon>Sinomonas</taxon>
    </lineage>
</organism>
<comment type="subunit">
    <text evidence="2">The complex is composed of two ATP-binding proteins (LsrA), two transmembrane proteins (LsrC and LsrD) and a solute-binding protein (LsrB).</text>
</comment>
<dbReference type="PANTHER" id="PTHR32196">
    <property type="entry name" value="ABC TRANSPORTER PERMEASE PROTEIN YPHD-RELATED-RELATED"/>
    <property type="match status" value="1"/>
</dbReference>
<keyword evidence="6 11" id="KW-0812">Transmembrane</keyword>
<keyword evidence="3" id="KW-0813">Transport</keyword>
<keyword evidence="5" id="KW-0997">Cell inner membrane</keyword>
<dbReference type="CDD" id="cd06579">
    <property type="entry name" value="TM_PBP1_transp_AraH_like"/>
    <property type="match status" value="1"/>
</dbReference>
<evidence type="ECO:0000256" key="5">
    <source>
        <dbReference type="ARBA" id="ARBA00022519"/>
    </source>
</evidence>
<reference evidence="12" key="1">
    <citation type="submission" date="2024-07" db="EMBL/GenBank/DDBJ databases">
        <authorList>
            <person name="fu j."/>
        </authorList>
    </citation>
    <scope>NUCLEOTIDE SEQUENCE</scope>
    <source>
        <strain evidence="12">P10A9</strain>
    </source>
</reference>
<dbReference type="Pfam" id="PF02653">
    <property type="entry name" value="BPD_transp_2"/>
    <property type="match status" value="1"/>
</dbReference>
<name>A0AB39L2R0_9MICC</name>